<dbReference type="Proteomes" id="UP000193009">
    <property type="component" value="Unassembled WGS sequence"/>
</dbReference>
<dbReference type="EMBL" id="MSBD01000024">
    <property type="protein sequence ID" value="ORN30122.1"/>
    <property type="molecule type" value="Genomic_DNA"/>
</dbReference>
<reference evidence="1 2" key="1">
    <citation type="journal article" date="2017" name="Front. Microbiol.">
        <title>The Histidine Decarboxylase Gene Cluster of Lactobacillus parabuchneri Was Gained by Horizontal Gene Transfer and Is Mobile within the Species.</title>
        <authorList>
            <person name="Wuthrich D."/>
            <person name="Berthoud H."/>
            <person name="Wechsler D."/>
            <person name="Eugster E."/>
            <person name="Irmler S."/>
            <person name="Bruggmann R."/>
        </authorList>
    </citation>
    <scope>NUCLEOTIDE SEQUENCE [LARGE SCALE GENOMIC DNA]</scope>
    <source>
        <strain evidence="1 2">FAM23169</strain>
    </source>
</reference>
<protein>
    <submittedName>
        <fullName evidence="1">Uncharacterized protein</fullName>
    </submittedName>
</protein>
<dbReference type="AlphaFoldDB" id="A0A1X1FFE6"/>
<gene>
    <name evidence="1" type="ORF">FAM23169_01137</name>
</gene>
<name>A0A1X1FFE6_9LACO</name>
<evidence type="ECO:0000313" key="1">
    <source>
        <dbReference type="EMBL" id="ORN30122.1"/>
    </source>
</evidence>
<proteinExistence type="predicted"/>
<dbReference type="KEGG" id="lpar:FAM21731_01184"/>
<evidence type="ECO:0000313" key="2">
    <source>
        <dbReference type="Proteomes" id="UP000193009"/>
    </source>
</evidence>
<sequence>MIYDRAQITIMNTASLQKTAEAWKFASAVFVEIHSALTTYDVPKTVIARCRRFKQTLN</sequence>
<organism evidence="1 2">
    <name type="scientific">Lentilactobacillus parabuchneri</name>
    <dbReference type="NCBI Taxonomy" id="152331"/>
    <lineage>
        <taxon>Bacteria</taxon>
        <taxon>Bacillati</taxon>
        <taxon>Bacillota</taxon>
        <taxon>Bacilli</taxon>
        <taxon>Lactobacillales</taxon>
        <taxon>Lactobacillaceae</taxon>
        <taxon>Lentilactobacillus</taxon>
    </lineage>
</organism>
<keyword evidence="2" id="KW-1185">Reference proteome</keyword>
<accession>A0A1X1FFE6</accession>
<comment type="caution">
    <text evidence="1">The sequence shown here is derived from an EMBL/GenBank/DDBJ whole genome shotgun (WGS) entry which is preliminary data.</text>
</comment>